<dbReference type="AlphaFoldDB" id="D5WU29"/>
<dbReference type="OrthoDB" id="2991415at2"/>
<protein>
    <submittedName>
        <fullName evidence="2">Uncharacterized protein</fullName>
    </submittedName>
</protein>
<dbReference type="RefSeq" id="WP_013076564.1">
    <property type="nucleotide sequence ID" value="NC_014098.1"/>
</dbReference>
<dbReference type="STRING" id="562970.Btus_2624"/>
<dbReference type="EMBL" id="CP002017">
    <property type="protein sequence ID" value="ADG07281.1"/>
    <property type="molecule type" value="Genomic_DNA"/>
</dbReference>
<name>D5WU29_KYRT2</name>
<dbReference type="KEGG" id="bts:Btus_2624"/>
<organism evidence="2 3">
    <name type="scientific">Kyrpidia tusciae (strain DSM 2912 / NBRC 15312 / T2)</name>
    <name type="common">Bacillus tusciae</name>
    <dbReference type="NCBI Taxonomy" id="562970"/>
    <lineage>
        <taxon>Bacteria</taxon>
        <taxon>Bacillati</taxon>
        <taxon>Bacillota</taxon>
        <taxon>Bacilli</taxon>
        <taxon>Bacillales</taxon>
        <taxon>Alicyclobacillaceae</taxon>
        <taxon>Kyrpidia</taxon>
    </lineage>
</organism>
<evidence type="ECO:0000313" key="2">
    <source>
        <dbReference type="EMBL" id="ADG07281.1"/>
    </source>
</evidence>
<evidence type="ECO:0000313" key="3">
    <source>
        <dbReference type="Proteomes" id="UP000002368"/>
    </source>
</evidence>
<feature type="region of interest" description="Disordered" evidence="1">
    <location>
        <begin position="52"/>
        <end position="73"/>
    </location>
</feature>
<sequence>MEDTPKTGRRPGAVRSDIPVQSMSSAEKAEEDIEEGMDRMMNEGGGVVEHYHENAPVHRNDLVDVEDENPGMT</sequence>
<accession>D5WU29</accession>
<proteinExistence type="predicted"/>
<dbReference type="HOGENOM" id="CLU_2699932_0_0_9"/>
<evidence type="ECO:0000256" key="1">
    <source>
        <dbReference type="SAM" id="MobiDB-lite"/>
    </source>
</evidence>
<feature type="compositionally biased region" description="Basic and acidic residues" evidence="1">
    <location>
        <begin position="52"/>
        <end position="62"/>
    </location>
</feature>
<feature type="compositionally biased region" description="Acidic residues" evidence="1">
    <location>
        <begin position="63"/>
        <end position="73"/>
    </location>
</feature>
<feature type="region of interest" description="Disordered" evidence="1">
    <location>
        <begin position="1"/>
        <end position="36"/>
    </location>
</feature>
<reference evidence="2 3" key="1">
    <citation type="journal article" date="2011" name="Stand. Genomic Sci.">
        <title>Complete genome sequence of the thermophilic, hydrogen-oxidizing Bacillus tusciae type strain (T2) and reclassification in the new genus, Kyrpidia gen. nov. as Kyrpidia tusciae comb. nov. and emendation of the family Alicyclobacillaceae da Costa and Rainey, 2010.</title>
        <authorList>
            <person name="Klenk H.P."/>
            <person name="Lapidus A."/>
            <person name="Chertkov O."/>
            <person name="Copeland A."/>
            <person name="Del Rio T.G."/>
            <person name="Nolan M."/>
            <person name="Lucas S."/>
            <person name="Chen F."/>
            <person name="Tice H."/>
            <person name="Cheng J.F."/>
            <person name="Han C."/>
            <person name="Bruce D."/>
            <person name="Goodwin L."/>
            <person name="Pitluck S."/>
            <person name="Pati A."/>
            <person name="Ivanova N."/>
            <person name="Mavromatis K."/>
            <person name="Daum C."/>
            <person name="Chen A."/>
            <person name="Palaniappan K."/>
            <person name="Chang Y.J."/>
            <person name="Land M."/>
            <person name="Hauser L."/>
            <person name="Jeffries C.D."/>
            <person name="Detter J.C."/>
            <person name="Rohde M."/>
            <person name="Abt B."/>
            <person name="Pukall R."/>
            <person name="Goker M."/>
            <person name="Bristow J."/>
            <person name="Markowitz V."/>
            <person name="Hugenholtz P."/>
            <person name="Eisen J.A."/>
        </authorList>
    </citation>
    <scope>NUCLEOTIDE SEQUENCE [LARGE SCALE GENOMIC DNA]</scope>
    <source>
        <strain evidence="2 3">DSM 2912</strain>
    </source>
</reference>
<gene>
    <name evidence="2" type="ordered locus">Btus_2624</name>
</gene>
<keyword evidence="3" id="KW-1185">Reference proteome</keyword>
<dbReference type="Proteomes" id="UP000002368">
    <property type="component" value="Chromosome"/>
</dbReference>